<dbReference type="PANTHER" id="PTHR30469">
    <property type="entry name" value="MULTIDRUG RESISTANCE PROTEIN MDTA"/>
    <property type="match status" value="1"/>
</dbReference>
<comment type="similarity">
    <text evidence="1">Belongs to the membrane fusion protein (MFP) (TC 8.A.1) family.</text>
</comment>
<protein>
    <submittedName>
        <fullName evidence="5">Membrane fusion protein, multidrug efflux system</fullName>
    </submittedName>
</protein>
<dbReference type="Gene3D" id="1.10.287.470">
    <property type="entry name" value="Helix hairpin bin"/>
    <property type="match status" value="1"/>
</dbReference>
<evidence type="ECO:0000259" key="4">
    <source>
        <dbReference type="Pfam" id="PF25954"/>
    </source>
</evidence>
<dbReference type="InterPro" id="IPR006143">
    <property type="entry name" value="RND_pump_MFP"/>
</dbReference>
<evidence type="ECO:0000256" key="2">
    <source>
        <dbReference type="SAM" id="Coils"/>
    </source>
</evidence>
<dbReference type="GO" id="GO:0015562">
    <property type="term" value="F:efflux transmembrane transporter activity"/>
    <property type="evidence" value="ECO:0007669"/>
    <property type="project" value="TreeGrafter"/>
</dbReference>
<feature type="domain" description="CusB-like beta-barrel" evidence="4">
    <location>
        <begin position="262"/>
        <end position="330"/>
    </location>
</feature>
<dbReference type="AlphaFoldDB" id="A0A1H0A3I9"/>
<evidence type="ECO:0000256" key="1">
    <source>
        <dbReference type="ARBA" id="ARBA00009477"/>
    </source>
</evidence>
<sequence>MRPIPILTAIVVTAVLYLLVMERDALFAFATGGEVTDSTQAAAPADAAEAMAGEKPVRVVAIRSTAQVIDSAVILRGETRAARQVEMRAETSGQVVSEPLRKGAFVDRGQTLCRIDPGTREAALAEAEARLAEARARAPEARARLTQAEAQLREAQLNQTAAARLSQDGFASETRVAATEAAVSAAEAAVESARTGLETVKSGVQSAEAALAAARKEIERLTISAPFAGLLESDTAELGSLMQPGSLCGTVIQLDPIKVTGYIPETEIGRVEVGALAGARLSDGHELRGRVTFLSRSADPVTRTFLVEIDMPNGDLEIRDGQTAEIVIQADGANAHLLPQSALALNDDGALGVRVVGAENRVEFAPLTLIRDTAEGVWVTGLPDAAQVIVVGQEYVRAGVLVDPTFREPGE</sequence>
<dbReference type="InterPro" id="IPR058625">
    <property type="entry name" value="MdtA-like_BSH"/>
</dbReference>
<name>A0A1H0A3I9_9RHOB</name>
<dbReference type="InterPro" id="IPR058792">
    <property type="entry name" value="Beta-barrel_RND_2"/>
</dbReference>
<dbReference type="Gene3D" id="2.40.30.170">
    <property type="match status" value="1"/>
</dbReference>
<dbReference type="SUPFAM" id="SSF111369">
    <property type="entry name" value="HlyD-like secretion proteins"/>
    <property type="match status" value="2"/>
</dbReference>
<dbReference type="Gene3D" id="2.40.420.20">
    <property type="match status" value="1"/>
</dbReference>
<feature type="domain" description="Multidrug resistance protein MdtA-like barrel-sandwich hybrid" evidence="3">
    <location>
        <begin position="83"/>
        <end position="246"/>
    </location>
</feature>
<dbReference type="EMBL" id="FQZZ01000001">
    <property type="protein sequence ID" value="SHJ73533.1"/>
    <property type="molecule type" value="Genomic_DNA"/>
</dbReference>
<dbReference type="OrthoDB" id="9806939at2"/>
<dbReference type="Proteomes" id="UP000324252">
    <property type="component" value="Unassembled WGS sequence"/>
</dbReference>
<keyword evidence="6" id="KW-1185">Reference proteome</keyword>
<dbReference type="NCBIfam" id="TIGR01730">
    <property type="entry name" value="RND_mfp"/>
    <property type="match status" value="1"/>
</dbReference>
<proteinExistence type="inferred from homology"/>
<dbReference type="Pfam" id="PF25954">
    <property type="entry name" value="Beta-barrel_RND_2"/>
    <property type="match status" value="1"/>
</dbReference>
<evidence type="ECO:0000313" key="5">
    <source>
        <dbReference type="EMBL" id="SHJ73533.1"/>
    </source>
</evidence>
<feature type="coiled-coil region" evidence="2">
    <location>
        <begin position="124"/>
        <end position="158"/>
    </location>
</feature>
<organism evidence="5 6">
    <name type="scientific">Lutimaribacter pacificus</name>
    <dbReference type="NCBI Taxonomy" id="391948"/>
    <lineage>
        <taxon>Bacteria</taxon>
        <taxon>Pseudomonadati</taxon>
        <taxon>Pseudomonadota</taxon>
        <taxon>Alphaproteobacteria</taxon>
        <taxon>Rhodobacterales</taxon>
        <taxon>Roseobacteraceae</taxon>
        <taxon>Lutimaribacter</taxon>
    </lineage>
</organism>
<dbReference type="RefSeq" id="WP_149785972.1">
    <property type="nucleotide sequence ID" value="NZ_FNIO01000001.1"/>
</dbReference>
<dbReference type="PANTHER" id="PTHR30469:SF29">
    <property type="entry name" value="BLR2860 PROTEIN"/>
    <property type="match status" value="1"/>
</dbReference>
<evidence type="ECO:0000313" key="6">
    <source>
        <dbReference type="Proteomes" id="UP000324252"/>
    </source>
</evidence>
<dbReference type="Gene3D" id="2.40.50.100">
    <property type="match status" value="1"/>
</dbReference>
<reference evidence="5 6" key="1">
    <citation type="submission" date="2016-11" db="EMBL/GenBank/DDBJ databases">
        <authorList>
            <person name="Varghese N."/>
            <person name="Submissions S."/>
        </authorList>
    </citation>
    <scope>NUCLEOTIDE SEQUENCE [LARGE SCALE GENOMIC DNA]</scope>
    <source>
        <strain evidence="5 6">DSM 29620</strain>
    </source>
</reference>
<gene>
    <name evidence="5" type="ORF">SAMN05444142_1011194</name>
</gene>
<evidence type="ECO:0000259" key="3">
    <source>
        <dbReference type="Pfam" id="PF25917"/>
    </source>
</evidence>
<accession>A0A1H0A3I9</accession>
<dbReference type="GO" id="GO:1990281">
    <property type="term" value="C:efflux pump complex"/>
    <property type="evidence" value="ECO:0007669"/>
    <property type="project" value="TreeGrafter"/>
</dbReference>
<feature type="coiled-coil region" evidence="2">
    <location>
        <begin position="197"/>
        <end position="224"/>
    </location>
</feature>
<dbReference type="Pfam" id="PF25917">
    <property type="entry name" value="BSH_RND"/>
    <property type="match status" value="1"/>
</dbReference>
<keyword evidence="2" id="KW-0175">Coiled coil</keyword>